<evidence type="ECO:0000259" key="9">
    <source>
        <dbReference type="Pfam" id="PF02771"/>
    </source>
</evidence>
<dbReference type="GO" id="GO:0016627">
    <property type="term" value="F:oxidoreductase activity, acting on the CH-CH group of donors"/>
    <property type="evidence" value="ECO:0007669"/>
    <property type="project" value="InterPro"/>
</dbReference>
<dbReference type="OrthoDB" id="4759677at2"/>
<dbReference type="InterPro" id="IPR009100">
    <property type="entry name" value="AcylCoA_DH/oxidase_NM_dom_sf"/>
</dbReference>
<dbReference type="InterPro" id="IPR052161">
    <property type="entry name" value="Mycobact_Acyl-CoA_DH"/>
</dbReference>
<dbReference type="InterPro" id="IPR006091">
    <property type="entry name" value="Acyl-CoA_Oxase/DH_mid-dom"/>
</dbReference>
<dbReference type="PANTHER" id="PTHR43292:SF3">
    <property type="entry name" value="ACYL-COA DEHYDROGENASE FADE29"/>
    <property type="match status" value="1"/>
</dbReference>
<dbReference type="Pfam" id="PF02770">
    <property type="entry name" value="Acyl-CoA_dh_M"/>
    <property type="match status" value="1"/>
</dbReference>
<dbReference type="GO" id="GO:0005886">
    <property type="term" value="C:plasma membrane"/>
    <property type="evidence" value="ECO:0007669"/>
    <property type="project" value="TreeGrafter"/>
</dbReference>
<dbReference type="AlphaFoldDB" id="A0A6N7Z399"/>
<evidence type="ECO:0000256" key="5">
    <source>
        <dbReference type="ARBA" id="ARBA00023002"/>
    </source>
</evidence>
<sequence length="387" mass="43125">MDLEFDARSERFRQEVSSWLDENAPRGRVSPPATADGLRQHLAWERRLFEAGYSAPGWPRRFGGLGLDLWGETVFDEEYVRRRLPERLNKMALIHGARTVLVHGTEEQQQDWLPGVLDCSDIWCQGFSEPDAGSDLAGVRTTGRLDGNEIVLNGQKTWTSNGAIATHMYALVRTDPEAPKHRGISFLVFDLRRPGVEIRPMRQLHGHSGFAEVFFTDVRVPLTSVVGELNDGWRVAQTALRLERGSARGSHTRLVAALDALTKAVDAAGADRGLRERAGSLRAWVFAYVRATYALIDTVDRGGDDGVVASVNKLCLSEIQTAIHELWLEVLGEEAELAGEFGPYGELLGMRRDYWHSRAQEIFAGSSEIQRNIIAERGLGLPREVSR</sequence>
<dbReference type="FunFam" id="2.40.110.10:FF:000011">
    <property type="entry name" value="Acyl-CoA dehydrogenase FadE34"/>
    <property type="match status" value="1"/>
</dbReference>
<dbReference type="RefSeq" id="WP_154756893.1">
    <property type="nucleotide sequence ID" value="NZ_WMBA01000014.1"/>
</dbReference>
<evidence type="ECO:0000256" key="4">
    <source>
        <dbReference type="ARBA" id="ARBA00022827"/>
    </source>
</evidence>
<dbReference type="Gene3D" id="1.10.540.10">
    <property type="entry name" value="Acyl-CoA dehydrogenase/oxidase, N-terminal domain"/>
    <property type="match status" value="1"/>
</dbReference>
<dbReference type="Gene3D" id="1.20.140.10">
    <property type="entry name" value="Butyryl-CoA Dehydrogenase, subunit A, domain 3"/>
    <property type="match status" value="1"/>
</dbReference>
<keyword evidence="5 6" id="KW-0560">Oxidoreductase</keyword>
<evidence type="ECO:0000313" key="10">
    <source>
        <dbReference type="EMBL" id="MTD54671.1"/>
    </source>
</evidence>
<name>A0A6N7Z399_9PSEU</name>
<feature type="domain" description="Acyl-CoA dehydrogenase/oxidase N-terminal" evidence="9">
    <location>
        <begin position="10"/>
        <end position="117"/>
    </location>
</feature>
<dbReference type="InterPro" id="IPR037069">
    <property type="entry name" value="AcylCoA_DH/ox_N_sf"/>
</dbReference>
<keyword evidence="11" id="KW-1185">Reference proteome</keyword>
<evidence type="ECO:0000256" key="2">
    <source>
        <dbReference type="ARBA" id="ARBA00009347"/>
    </source>
</evidence>
<evidence type="ECO:0000313" key="11">
    <source>
        <dbReference type="Proteomes" id="UP000440096"/>
    </source>
</evidence>
<dbReference type="Pfam" id="PF00441">
    <property type="entry name" value="Acyl-CoA_dh_1"/>
    <property type="match status" value="1"/>
</dbReference>
<accession>A0A6N7Z399</accession>
<dbReference type="InterPro" id="IPR046373">
    <property type="entry name" value="Acyl-CoA_Oxase/DH_mid-dom_sf"/>
</dbReference>
<comment type="similarity">
    <text evidence="2 6">Belongs to the acyl-CoA dehydrogenase family.</text>
</comment>
<dbReference type="InterPro" id="IPR009075">
    <property type="entry name" value="AcylCo_DH/oxidase_C"/>
</dbReference>
<gene>
    <name evidence="10" type="ORF">GKO32_11865</name>
</gene>
<comment type="caution">
    <text evidence="10">The sequence shown here is derived from an EMBL/GenBank/DDBJ whole genome shotgun (WGS) entry which is preliminary data.</text>
</comment>
<reference evidence="10 11" key="1">
    <citation type="submission" date="2019-11" db="EMBL/GenBank/DDBJ databases">
        <title>Draft genome of Amycolatopsis RM579.</title>
        <authorList>
            <person name="Duangmal K."/>
            <person name="Mingma R."/>
        </authorList>
    </citation>
    <scope>NUCLEOTIDE SEQUENCE [LARGE SCALE GENOMIC DNA]</scope>
    <source>
        <strain evidence="10 11">RM579</strain>
    </source>
</reference>
<dbReference type="InterPro" id="IPR036250">
    <property type="entry name" value="AcylCo_DH-like_C"/>
</dbReference>
<keyword evidence="4 6" id="KW-0274">FAD</keyword>
<organism evidence="10 11">
    <name type="scientific">Amycolatopsis pithecellobii</name>
    <dbReference type="NCBI Taxonomy" id="664692"/>
    <lineage>
        <taxon>Bacteria</taxon>
        <taxon>Bacillati</taxon>
        <taxon>Actinomycetota</taxon>
        <taxon>Actinomycetes</taxon>
        <taxon>Pseudonocardiales</taxon>
        <taxon>Pseudonocardiaceae</taxon>
        <taxon>Amycolatopsis</taxon>
    </lineage>
</organism>
<dbReference type="Pfam" id="PF02771">
    <property type="entry name" value="Acyl-CoA_dh_N"/>
    <property type="match status" value="1"/>
</dbReference>
<dbReference type="GO" id="GO:0050660">
    <property type="term" value="F:flavin adenine dinucleotide binding"/>
    <property type="evidence" value="ECO:0007669"/>
    <property type="project" value="InterPro"/>
</dbReference>
<dbReference type="SUPFAM" id="SSF56645">
    <property type="entry name" value="Acyl-CoA dehydrogenase NM domain-like"/>
    <property type="match status" value="1"/>
</dbReference>
<dbReference type="SUPFAM" id="SSF47203">
    <property type="entry name" value="Acyl-CoA dehydrogenase C-terminal domain-like"/>
    <property type="match status" value="1"/>
</dbReference>
<dbReference type="Proteomes" id="UP000440096">
    <property type="component" value="Unassembled WGS sequence"/>
</dbReference>
<dbReference type="Gene3D" id="2.40.110.10">
    <property type="entry name" value="Butyryl-CoA Dehydrogenase, subunit A, domain 2"/>
    <property type="match status" value="1"/>
</dbReference>
<evidence type="ECO:0000256" key="6">
    <source>
        <dbReference type="RuleBase" id="RU362125"/>
    </source>
</evidence>
<evidence type="ECO:0000256" key="3">
    <source>
        <dbReference type="ARBA" id="ARBA00022630"/>
    </source>
</evidence>
<keyword evidence="3 6" id="KW-0285">Flavoprotein</keyword>
<proteinExistence type="inferred from homology"/>
<dbReference type="EMBL" id="WMBA01000014">
    <property type="protein sequence ID" value="MTD54671.1"/>
    <property type="molecule type" value="Genomic_DNA"/>
</dbReference>
<protein>
    <submittedName>
        <fullName evidence="10">Acyl-CoA dehydrogenase</fullName>
    </submittedName>
</protein>
<evidence type="ECO:0000259" key="7">
    <source>
        <dbReference type="Pfam" id="PF00441"/>
    </source>
</evidence>
<evidence type="ECO:0000259" key="8">
    <source>
        <dbReference type="Pfam" id="PF02770"/>
    </source>
</evidence>
<feature type="domain" description="Acyl-CoA dehydrogenase/oxidase C-terminal" evidence="7">
    <location>
        <begin position="230"/>
        <end position="378"/>
    </location>
</feature>
<dbReference type="InterPro" id="IPR013786">
    <property type="entry name" value="AcylCoA_DH/ox_N"/>
</dbReference>
<feature type="domain" description="Acyl-CoA oxidase/dehydrogenase middle" evidence="8">
    <location>
        <begin position="124"/>
        <end position="218"/>
    </location>
</feature>
<evidence type="ECO:0000256" key="1">
    <source>
        <dbReference type="ARBA" id="ARBA00001974"/>
    </source>
</evidence>
<comment type="cofactor">
    <cofactor evidence="1 6">
        <name>FAD</name>
        <dbReference type="ChEBI" id="CHEBI:57692"/>
    </cofactor>
</comment>
<dbReference type="PANTHER" id="PTHR43292">
    <property type="entry name" value="ACYL-COA DEHYDROGENASE"/>
    <property type="match status" value="1"/>
</dbReference>